<protein>
    <recommendedName>
        <fullName evidence="7">Queuine tRNA-ribosyltransferase</fullName>
        <ecNumber evidence="7">2.4.2.29</ecNumber>
    </recommendedName>
    <alternativeName>
        <fullName evidence="7">Guanine insertion enzyme</fullName>
    </alternativeName>
    <alternativeName>
        <fullName evidence="7">tRNA-guanine transglycosylase</fullName>
    </alternativeName>
</protein>
<feature type="region of interest" description="RNA binding" evidence="7">
    <location>
        <begin position="258"/>
        <end position="264"/>
    </location>
</feature>
<evidence type="ECO:0000256" key="2">
    <source>
        <dbReference type="ARBA" id="ARBA00022676"/>
    </source>
</evidence>
<dbReference type="InterPro" id="IPR004803">
    <property type="entry name" value="TGT"/>
</dbReference>
<dbReference type="InterPro" id="IPR050076">
    <property type="entry name" value="ArchSynthase1/Queuine_TRR"/>
</dbReference>
<comment type="pathway">
    <text evidence="1 7">tRNA modification; tRNA-queuosine biosynthesis.</text>
</comment>
<feature type="domain" description="tRNA-guanine(15) transglycosylase-like" evidence="8">
    <location>
        <begin position="18"/>
        <end position="376"/>
    </location>
</feature>
<dbReference type="FunFam" id="3.20.20.105:FF:000001">
    <property type="entry name" value="Queuine tRNA-ribosyltransferase"/>
    <property type="match status" value="1"/>
</dbReference>
<dbReference type="SUPFAM" id="SSF51713">
    <property type="entry name" value="tRNA-guanine transglycosylase"/>
    <property type="match status" value="1"/>
</dbReference>
<proteinExistence type="inferred from homology"/>
<feature type="active site" description="Proton acceptor" evidence="7">
    <location>
        <position position="96"/>
    </location>
</feature>
<evidence type="ECO:0000313" key="10">
    <source>
        <dbReference type="Proteomes" id="UP000033187"/>
    </source>
</evidence>
<dbReference type="Pfam" id="PF01702">
    <property type="entry name" value="TGT"/>
    <property type="match status" value="1"/>
</dbReference>
<reference evidence="10" key="1">
    <citation type="submission" date="2015-02" db="EMBL/GenBank/DDBJ databases">
        <authorList>
            <person name="Chooi Y.-H."/>
        </authorList>
    </citation>
    <scope>NUCLEOTIDE SEQUENCE [LARGE SCALE GENOMIC DNA]</scope>
    <source>
        <strain evidence="10">strain Y</strain>
    </source>
</reference>
<feature type="region of interest" description="RNA binding; important for wobble base 34 recognition" evidence="7">
    <location>
        <begin position="282"/>
        <end position="286"/>
    </location>
</feature>
<evidence type="ECO:0000256" key="3">
    <source>
        <dbReference type="ARBA" id="ARBA00022679"/>
    </source>
</evidence>
<dbReference type="GO" id="GO:0008479">
    <property type="term" value="F:tRNA-guanosine(34) queuine transglycosylase activity"/>
    <property type="evidence" value="ECO:0007669"/>
    <property type="project" value="UniProtKB-UniRule"/>
</dbReference>
<organism evidence="9 10">
    <name type="scientific">Candidatus Filomicrobium marinum</name>
    <dbReference type="NCBI Taxonomy" id="1608628"/>
    <lineage>
        <taxon>Bacteria</taxon>
        <taxon>Pseudomonadati</taxon>
        <taxon>Pseudomonadota</taxon>
        <taxon>Alphaproteobacteria</taxon>
        <taxon>Hyphomicrobiales</taxon>
        <taxon>Hyphomicrobiaceae</taxon>
        <taxon>Filomicrobium</taxon>
    </lineage>
</organism>
<keyword evidence="3 7" id="KW-0808">Transferase</keyword>
<keyword evidence="4 7" id="KW-0819">tRNA processing</keyword>
<feature type="binding site" evidence="7">
    <location>
        <position position="200"/>
    </location>
    <ligand>
        <name>substrate</name>
    </ligand>
</feature>
<evidence type="ECO:0000256" key="5">
    <source>
        <dbReference type="ARBA" id="ARBA00022785"/>
    </source>
</evidence>
<keyword evidence="2 7" id="KW-0328">Glycosyltransferase</keyword>
<feature type="binding site" evidence="7">
    <location>
        <position position="227"/>
    </location>
    <ligand>
        <name>substrate</name>
    </ligand>
</feature>
<accession>A0A0D6JHN7</accession>
<evidence type="ECO:0000313" key="9">
    <source>
        <dbReference type="EMBL" id="CPR21001.1"/>
    </source>
</evidence>
<gene>
    <name evidence="7 9" type="primary">tgt</name>
    <name evidence="9" type="ORF">YBN1229_v1_2859</name>
</gene>
<comment type="subunit">
    <text evidence="7">Homodimer. Within each dimer, one monomer is responsible for RNA recognition and catalysis, while the other monomer binds to the replacement base PreQ1.</text>
</comment>
<dbReference type="InterPro" id="IPR002616">
    <property type="entry name" value="tRNA_ribo_trans-like"/>
</dbReference>
<dbReference type="PANTHER" id="PTHR46499">
    <property type="entry name" value="QUEUINE TRNA-RIBOSYLTRANSFERASE"/>
    <property type="match status" value="1"/>
</dbReference>
<dbReference type="HAMAP" id="MF_00168">
    <property type="entry name" value="Q_tRNA_Tgt"/>
    <property type="match status" value="1"/>
</dbReference>
<evidence type="ECO:0000256" key="4">
    <source>
        <dbReference type="ARBA" id="ARBA00022694"/>
    </source>
</evidence>
<dbReference type="EMBL" id="LN829119">
    <property type="protein sequence ID" value="CPR21001.1"/>
    <property type="molecule type" value="Genomic_DNA"/>
</dbReference>
<comment type="catalytic activity">
    <reaction evidence="6 7">
        <text>7-aminomethyl-7-carbaguanine + guanosine(34) in tRNA = 7-aminomethyl-7-carbaguanosine(34) in tRNA + guanine</text>
        <dbReference type="Rhea" id="RHEA:24104"/>
        <dbReference type="Rhea" id="RHEA-COMP:10341"/>
        <dbReference type="Rhea" id="RHEA-COMP:10342"/>
        <dbReference type="ChEBI" id="CHEBI:16235"/>
        <dbReference type="ChEBI" id="CHEBI:58703"/>
        <dbReference type="ChEBI" id="CHEBI:74269"/>
        <dbReference type="ChEBI" id="CHEBI:82833"/>
        <dbReference type="EC" id="2.4.2.29"/>
    </reaction>
</comment>
<dbReference type="KEGG" id="fil:BN1229_v1_3058"/>
<dbReference type="NCBIfam" id="TIGR00449">
    <property type="entry name" value="tgt_general"/>
    <property type="match status" value="1"/>
</dbReference>
<sequence>MQHTTSKFEFRLLAQSGAARRGEILTPRGVIRTPAFMPVGTTATVKALYTDQVKAAGADIILGNTYHLMLRPGAERIHRLGGLHSFMRWEGPILTDSGGFQVMSLATIRKITEAGAEFSSHIDGSRHMLSPERSIEIQCLLGSDIQMQFDECIELPAERSEVERAMQLSLRWAERSKSAFEEARDNGLAGDGQALFAIVQGGTDAALRRVSAEALVDMDFPGYAIGGLAVGEGHELMLSTLEATLPFLPKAKPRYLMGVGTPLDLIEAVARGVDMFDCVMPTRNGRHGLAFTWNGRVNLRNARHAEDTSPLDPESSCPAARDYSRAYLHHLVKSGEYLGAMLISWANTWFYQELMQAMRDAISEGRFDEWAAETKARLGETPSKGTA</sequence>
<dbReference type="Gene3D" id="3.20.20.105">
    <property type="entry name" value="Queuine tRNA-ribosyltransferase-like"/>
    <property type="match status" value="1"/>
</dbReference>
<dbReference type="RefSeq" id="WP_046478872.1">
    <property type="nucleotide sequence ID" value="NZ_LN829118.1"/>
</dbReference>
<evidence type="ECO:0000256" key="6">
    <source>
        <dbReference type="ARBA" id="ARBA00050112"/>
    </source>
</evidence>
<dbReference type="OrthoDB" id="9805417at2"/>
<dbReference type="KEGG" id="fiy:BN1229_v1_2859"/>
<keyword evidence="10" id="KW-1185">Reference proteome</keyword>
<dbReference type="GO" id="GO:0005829">
    <property type="term" value="C:cytosol"/>
    <property type="evidence" value="ECO:0007669"/>
    <property type="project" value="TreeGrafter"/>
</dbReference>
<feature type="active site" description="Nucleophile" evidence="7">
    <location>
        <position position="277"/>
    </location>
</feature>
<dbReference type="Proteomes" id="UP000033187">
    <property type="component" value="Chromosome 1"/>
</dbReference>
<comment type="function">
    <text evidence="7">Catalyzes the base-exchange of a guanine (G) residue with the queuine precursor 7-aminomethyl-7-deazaguanine (PreQ1) at position 34 (anticodon wobble position) in tRNAs with GU(N) anticodons (tRNA-Asp, -Asn, -His and -Tyr). Catalysis occurs through a double-displacement mechanism. The nucleophile active site attacks the C1' of nucleotide 34 to detach the guanine base from the RNA, forming a covalent enzyme-RNA intermediate. The proton acceptor active site deprotonates the incoming PreQ1, allowing a nucleophilic attack on the C1' of the ribose to form the product. After dissociation, two additional enzymatic reactions on the tRNA convert PreQ1 to queuine (Q), resulting in the hypermodified nucleoside queuosine (7-(((4,5-cis-dihydroxy-2-cyclopenten-1-yl)amino)methyl)-7-deazaguanosine).</text>
</comment>
<comment type="similarity">
    <text evidence="7">Belongs to the queuine tRNA-ribosyltransferase family.</text>
</comment>
<name>A0A0D6JHN7_9HYPH</name>
<dbReference type="InterPro" id="IPR036511">
    <property type="entry name" value="TGT-like_sf"/>
</dbReference>
<evidence type="ECO:0000256" key="7">
    <source>
        <dbReference type="HAMAP-Rule" id="MF_00168"/>
    </source>
</evidence>
<dbReference type="PANTHER" id="PTHR46499:SF1">
    <property type="entry name" value="QUEUINE TRNA-RIBOSYLTRANSFERASE"/>
    <property type="match status" value="1"/>
</dbReference>
<evidence type="ECO:0000259" key="8">
    <source>
        <dbReference type="Pfam" id="PF01702"/>
    </source>
</evidence>
<dbReference type="AlphaFoldDB" id="A0A0D6JHN7"/>
<keyword evidence="5 7" id="KW-0671">Queuosine biosynthesis</keyword>
<feature type="binding site" evidence="7">
    <location>
        <begin position="96"/>
        <end position="100"/>
    </location>
    <ligand>
        <name>substrate</name>
    </ligand>
</feature>
<comment type="caution">
    <text evidence="7">Lacks conserved residue(s) required for the propagation of feature annotation.</text>
</comment>
<dbReference type="EC" id="2.4.2.29" evidence="7"/>
<dbReference type="UniPathway" id="UPA00392"/>
<dbReference type="GO" id="GO:0008616">
    <property type="term" value="P:tRNA queuosine(34) biosynthetic process"/>
    <property type="evidence" value="ECO:0007669"/>
    <property type="project" value="UniProtKB-UniRule"/>
</dbReference>
<feature type="binding site" evidence="7">
    <location>
        <position position="150"/>
    </location>
    <ligand>
        <name>substrate</name>
    </ligand>
</feature>
<evidence type="ECO:0000256" key="1">
    <source>
        <dbReference type="ARBA" id="ARBA00004691"/>
    </source>
</evidence>
<dbReference type="NCBIfam" id="TIGR00430">
    <property type="entry name" value="Q_tRNA_tgt"/>
    <property type="match status" value="1"/>
</dbReference>